<dbReference type="InterPro" id="IPR012337">
    <property type="entry name" value="RNaseH-like_sf"/>
</dbReference>
<keyword evidence="3" id="KW-1185">Reference proteome</keyword>
<feature type="domain" description="Transposase IS4-like" evidence="1">
    <location>
        <begin position="21"/>
        <end position="171"/>
    </location>
</feature>
<sequence length="195" mass="23246">MAILLDLKLPISIRTRHLHALLPILIHNGTPNDTNIFPEVLKELRKRRIIREGDLILADKGYYKYDNYRIGLIDYRIIPLIFPKENMKMKKLNQIFNYKLEIFNPKKNTEKIKKLLKRLKNEFLEKINNWEKYKPIRGKIEDFFKLCKDGLNMRDIHKYTHDSVKRTVYLNVFLAGLITLQGYTTKTALQKLAEM</sequence>
<gene>
    <name evidence="2" type="ORF">YLM1_0860</name>
</gene>
<dbReference type="SUPFAM" id="SSF53098">
    <property type="entry name" value="Ribonuclease H-like"/>
    <property type="match status" value="1"/>
</dbReference>
<dbReference type="InterPro" id="IPR002559">
    <property type="entry name" value="Transposase_11"/>
</dbReference>
<dbReference type="Pfam" id="PF01609">
    <property type="entry name" value="DDE_Tnp_1"/>
    <property type="match status" value="1"/>
</dbReference>
<evidence type="ECO:0000259" key="1">
    <source>
        <dbReference type="Pfam" id="PF01609"/>
    </source>
</evidence>
<dbReference type="EMBL" id="CP014265">
    <property type="protein sequence ID" value="AMK15417.1"/>
    <property type="molecule type" value="Genomic_DNA"/>
</dbReference>
<evidence type="ECO:0000313" key="2">
    <source>
        <dbReference type="EMBL" id="AMK15417.1"/>
    </source>
</evidence>
<dbReference type="PATRIC" id="fig|294671.3.peg.900"/>
<reference evidence="2 3" key="1">
    <citation type="journal article" date="2016" name="Genome Announc.">
        <title>Draft Genome Sequence of the Rumen Methanogen Methanobrevibacter olleyae YLM1.</title>
        <authorList>
            <person name="Kelly W.J."/>
            <person name="Li D."/>
            <person name="Lambie S.C."/>
            <person name="Cox F."/>
            <person name="Attwood G.T."/>
            <person name="Altermann E."/>
            <person name="Leahy S.C."/>
        </authorList>
    </citation>
    <scope>NUCLEOTIDE SEQUENCE [LARGE SCALE GENOMIC DNA]</scope>
    <source>
        <strain evidence="2 3">YLM1</strain>
    </source>
</reference>
<dbReference type="GO" id="GO:0004803">
    <property type="term" value="F:transposase activity"/>
    <property type="evidence" value="ECO:0007669"/>
    <property type="project" value="InterPro"/>
</dbReference>
<dbReference type="GO" id="GO:0003677">
    <property type="term" value="F:DNA binding"/>
    <property type="evidence" value="ECO:0007669"/>
    <property type="project" value="InterPro"/>
</dbReference>
<protein>
    <submittedName>
        <fullName evidence="2">Transposase</fullName>
    </submittedName>
</protein>
<organism evidence="2 3">
    <name type="scientific">Methanobrevibacter olleyae</name>
    <dbReference type="NCBI Taxonomy" id="294671"/>
    <lineage>
        <taxon>Archaea</taxon>
        <taxon>Methanobacteriati</taxon>
        <taxon>Methanobacteriota</taxon>
        <taxon>Methanomada group</taxon>
        <taxon>Methanobacteria</taxon>
        <taxon>Methanobacteriales</taxon>
        <taxon>Methanobacteriaceae</taxon>
        <taxon>Methanobrevibacter</taxon>
    </lineage>
</organism>
<dbReference type="AlphaFoldDB" id="A0A126R030"/>
<proteinExistence type="predicted"/>
<evidence type="ECO:0000313" key="3">
    <source>
        <dbReference type="Proteomes" id="UP000066376"/>
    </source>
</evidence>
<dbReference type="Proteomes" id="UP000066376">
    <property type="component" value="Chromosome"/>
</dbReference>
<dbReference type="GO" id="GO:0006313">
    <property type="term" value="P:DNA transposition"/>
    <property type="evidence" value="ECO:0007669"/>
    <property type="project" value="InterPro"/>
</dbReference>
<name>A0A126R030_METOL</name>
<accession>A0A126R030</accession>
<reference evidence="3" key="2">
    <citation type="submission" date="2016-02" db="EMBL/GenBank/DDBJ databases">
        <title>The draft genome sequence of the rumen methanogen Methanobrevibacter olleyae YLM1.</title>
        <authorList>
            <consortium name="New Zealand Agricultural Greenhouse Gas Research Centre/Pastoral Greenhouse Gas Research Consortium"/>
            <person name="Kelly W.J."/>
            <person name="Li D."/>
            <person name="Lambie S.C."/>
            <person name="Attwood G.T."/>
            <person name="Altermann E."/>
            <person name="Leahy S.C."/>
        </authorList>
    </citation>
    <scope>NUCLEOTIDE SEQUENCE [LARGE SCALE GENOMIC DNA]</scope>
    <source>
        <strain evidence="3">YLM1</strain>
    </source>
</reference>
<dbReference type="KEGG" id="mol:YLM1_0860"/>